<evidence type="ECO:0000259" key="7">
    <source>
        <dbReference type="Pfam" id="PF13515"/>
    </source>
</evidence>
<evidence type="ECO:0000256" key="4">
    <source>
        <dbReference type="ARBA" id="ARBA00022989"/>
    </source>
</evidence>
<feature type="transmembrane region" description="Helical" evidence="6">
    <location>
        <begin position="52"/>
        <end position="71"/>
    </location>
</feature>
<evidence type="ECO:0000256" key="3">
    <source>
        <dbReference type="ARBA" id="ARBA00022692"/>
    </source>
</evidence>
<keyword evidence="3 6" id="KW-0812">Transmembrane</keyword>
<dbReference type="AlphaFoldDB" id="A0A5A7RJC7"/>
<evidence type="ECO:0000256" key="2">
    <source>
        <dbReference type="ARBA" id="ARBA00022475"/>
    </source>
</evidence>
<gene>
    <name evidence="8" type="ORF">STAS_35062</name>
</gene>
<comment type="subcellular location">
    <subcellularLocation>
        <location evidence="1">Cell membrane</location>
        <topology evidence="1">Multi-pass membrane protein</topology>
    </subcellularLocation>
</comment>
<evidence type="ECO:0000313" key="9">
    <source>
        <dbReference type="Proteomes" id="UP000325081"/>
    </source>
</evidence>
<keyword evidence="5 6" id="KW-0472">Membrane</keyword>
<name>A0A5A7RJC7_STRAF</name>
<evidence type="ECO:0000313" key="8">
    <source>
        <dbReference type="EMBL" id="GER57252.1"/>
    </source>
</evidence>
<evidence type="ECO:0000256" key="6">
    <source>
        <dbReference type="SAM" id="Phobius"/>
    </source>
</evidence>
<organism evidence="8 9">
    <name type="scientific">Striga asiatica</name>
    <name type="common">Asiatic witchweed</name>
    <name type="synonym">Buchnera asiatica</name>
    <dbReference type="NCBI Taxonomy" id="4170"/>
    <lineage>
        <taxon>Eukaryota</taxon>
        <taxon>Viridiplantae</taxon>
        <taxon>Streptophyta</taxon>
        <taxon>Embryophyta</taxon>
        <taxon>Tracheophyta</taxon>
        <taxon>Spermatophyta</taxon>
        <taxon>Magnoliopsida</taxon>
        <taxon>eudicotyledons</taxon>
        <taxon>Gunneridae</taxon>
        <taxon>Pentapetalae</taxon>
        <taxon>asterids</taxon>
        <taxon>lamiids</taxon>
        <taxon>Lamiales</taxon>
        <taxon>Orobanchaceae</taxon>
        <taxon>Buchnereae</taxon>
        <taxon>Striga</taxon>
    </lineage>
</organism>
<dbReference type="PANTHER" id="PTHR30509:SF34">
    <property type="entry name" value="F3L24.34 PROTEIN"/>
    <property type="match status" value="1"/>
</dbReference>
<dbReference type="GO" id="GO:0005886">
    <property type="term" value="C:plasma membrane"/>
    <property type="evidence" value="ECO:0007669"/>
    <property type="project" value="UniProtKB-SubCell"/>
</dbReference>
<reference evidence="9" key="1">
    <citation type="journal article" date="2019" name="Curr. Biol.">
        <title>Genome Sequence of Striga asiatica Provides Insight into the Evolution of Plant Parasitism.</title>
        <authorList>
            <person name="Yoshida S."/>
            <person name="Kim S."/>
            <person name="Wafula E.K."/>
            <person name="Tanskanen J."/>
            <person name="Kim Y.M."/>
            <person name="Honaas L."/>
            <person name="Yang Z."/>
            <person name="Spallek T."/>
            <person name="Conn C.E."/>
            <person name="Ichihashi Y."/>
            <person name="Cheong K."/>
            <person name="Cui S."/>
            <person name="Der J.P."/>
            <person name="Gundlach H."/>
            <person name="Jiao Y."/>
            <person name="Hori C."/>
            <person name="Ishida J.K."/>
            <person name="Kasahara H."/>
            <person name="Kiba T."/>
            <person name="Kim M.S."/>
            <person name="Koo N."/>
            <person name="Laohavisit A."/>
            <person name="Lee Y.H."/>
            <person name="Lumba S."/>
            <person name="McCourt P."/>
            <person name="Mortimer J.C."/>
            <person name="Mutuku J.M."/>
            <person name="Nomura T."/>
            <person name="Sasaki-Sekimoto Y."/>
            <person name="Seto Y."/>
            <person name="Wang Y."/>
            <person name="Wakatake T."/>
            <person name="Sakakibara H."/>
            <person name="Demura T."/>
            <person name="Yamaguchi S."/>
            <person name="Yoneyama K."/>
            <person name="Manabe R.I."/>
            <person name="Nelson D.C."/>
            <person name="Schulman A.H."/>
            <person name="Timko M.P."/>
            <person name="dePamphilis C.W."/>
            <person name="Choi D."/>
            <person name="Shirasu K."/>
        </authorList>
    </citation>
    <scope>NUCLEOTIDE SEQUENCE [LARGE SCALE GENOMIC DNA]</scope>
    <source>
        <strain evidence="9">cv. UVA1</strain>
    </source>
</reference>
<feature type="domain" description="Integral membrane bound transporter" evidence="7">
    <location>
        <begin position="356"/>
        <end position="478"/>
    </location>
</feature>
<comment type="caution">
    <text evidence="8">The sequence shown here is derived from an EMBL/GenBank/DDBJ whole genome shotgun (WGS) entry which is preliminary data.</text>
</comment>
<dbReference type="PANTHER" id="PTHR30509">
    <property type="entry name" value="P-HYDROXYBENZOIC ACID EFFLUX PUMP SUBUNIT-RELATED"/>
    <property type="match status" value="1"/>
</dbReference>
<proteinExistence type="predicted"/>
<dbReference type="EMBL" id="BKCP01013181">
    <property type="protein sequence ID" value="GER57252.1"/>
    <property type="molecule type" value="Genomic_DNA"/>
</dbReference>
<feature type="transmembrane region" description="Helical" evidence="6">
    <location>
        <begin position="158"/>
        <end position="178"/>
    </location>
</feature>
<keyword evidence="2" id="KW-1003">Cell membrane</keyword>
<evidence type="ECO:0000256" key="1">
    <source>
        <dbReference type="ARBA" id="ARBA00004651"/>
    </source>
</evidence>
<dbReference type="Proteomes" id="UP000325081">
    <property type="component" value="Unassembled WGS sequence"/>
</dbReference>
<keyword evidence="4 6" id="KW-1133">Transmembrane helix</keyword>
<feature type="transmembrane region" description="Helical" evidence="6">
    <location>
        <begin position="91"/>
        <end position="117"/>
    </location>
</feature>
<dbReference type="OrthoDB" id="68611at2759"/>
<dbReference type="InterPro" id="IPR049453">
    <property type="entry name" value="Memb_transporter_dom"/>
</dbReference>
<protein>
    <submittedName>
        <fullName evidence="8">p-hydroxybenzoic acid efflux pump subunit aaeB</fullName>
    </submittedName>
</protein>
<evidence type="ECO:0000256" key="5">
    <source>
        <dbReference type="ARBA" id="ARBA00023136"/>
    </source>
</evidence>
<feature type="transmembrane region" description="Helical" evidence="6">
    <location>
        <begin position="23"/>
        <end position="40"/>
    </location>
</feature>
<sequence>MSSESSTVASRALATWRMRLDSALRAALACASIGLATIYGPKLVAKEIKFAAFSYLTAVLIVYDATLGDALRGCWHAVCATAQVVPAAVLLRWAAAGAGVPVGVAALAAAAASFAVALPECTHVTAKRIALGQVVLVCTDAVLVGGGEGGGVEWRPAYVAASTGLGAVASVVAMLVPYPSLAGNKKGMQWERPLSRYLNPNSVGPADTLQMIELQMRGMEYSLSHSSILPVQTTNQEQLSNFLQDLSSRLKQRIKHLACFSPSRSTTESEIRKEFTEKPLVSSSLDHESSLFYFSCIDMLIKDPTNQFVTPREPHKNPRSPKTECTAFQKTKTWILNLSNKGRLESALKCSLSLGLALLFGLVFDRENGCWAGLTIAISFVMGRQPIFTMANARAQGTAIGSVYGVICCFLFHHEEFRLLALLPWIVLTSFMKHSRMYGPTGGVSAAIGALLILGRKHYGPPHEFAIARLAEVFIGLSALVTVELLVQPARAATLAKNRLFRSLSALHDCIKEMGICGRLDSKFIELGEKIKSFDTQVQELKKIVEEADLEPDFWYLPFRASCYRRIVESLDNIKDMLYFIACDFEILSEVAVCKDLHEQVNSELELFQEALRCSQVYLETANMTEFRANSKEGSDENFRDLEAGKETHELSVLSSKLEVAKRNREEAGNEDNEKLKEQMIQCLGATGFCAGKKQKETLLYNVAFKDFNLGHLLANSTTANLANSTSSASTLFKEHHRHERKSSATETIESTALPLKGVHNIHGRHGLPAGMLSVGDGIADDILQKDLQDTASLLVDEAADALDTAPPGQTADRRLRDALDVVPEHLTVALGSALAEALAALATSRHFSRISS</sequence>
<accession>A0A5A7RJC7</accession>
<dbReference type="Pfam" id="PF13515">
    <property type="entry name" value="FUSC_2"/>
    <property type="match status" value="1"/>
</dbReference>
<keyword evidence="9" id="KW-1185">Reference proteome</keyword>